<gene>
    <name evidence="5" type="primary">fbiD</name>
    <name evidence="6" type="ORF">LX15_004661</name>
</gene>
<dbReference type="SUPFAM" id="SSF53448">
    <property type="entry name" value="Nucleotide-diphospho-sugar transferases"/>
    <property type="match status" value="1"/>
</dbReference>
<dbReference type="Gene3D" id="3.90.550.10">
    <property type="entry name" value="Spore Coat Polysaccharide Biosynthesis Protein SpsA, Chain A"/>
    <property type="match status" value="1"/>
</dbReference>
<evidence type="ECO:0000313" key="6">
    <source>
        <dbReference type="EMBL" id="MCP2260941.1"/>
    </source>
</evidence>
<evidence type="ECO:0000313" key="7">
    <source>
        <dbReference type="Proteomes" id="UP001205311"/>
    </source>
</evidence>
<name>A0ABT1HZN2_STRSD</name>
<keyword evidence="1 5" id="KW-0808">Transferase</keyword>
<dbReference type="EMBL" id="JAMTCP010000033">
    <property type="protein sequence ID" value="MCP2260941.1"/>
    <property type="molecule type" value="Genomic_DNA"/>
</dbReference>
<comment type="catalytic activity">
    <reaction evidence="5">
        <text>phosphoenolpyruvate + GTP + H(+) = enolpyruvoyl-2-diphospho-5'-guanosine + diphosphate</text>
        <dbReference type="Rhea" id="RHEA:30519"/>
        <dbReference type="ChEBI" id="CHEBI:15378"/>
        <dbReference type="ChEBI" id="CHEBI:33019"/>
        <dbReference type="ChEBI" id="CHEBI:37565"/>
        <dbReference type="ChEBI" id="CHEBI:58702"/>
        <dbReference type="ChEBI" id="CHEBI:143701"/>
        <dbReference type="EC" id="2.7.7.105"/>
    </reaction>
</comment>
<proteinExistence type="inferred from homology"/>
<keyword evidence="2 5" id="KW-0548">Nucleotidyltransferase</keyword>
<evidence type="ECO:0000256" key="4">
    <source>
        <dbReference type="ARBA" id="ARBA00023134"/>
    </source>
</evidence>
<dbReference type="Pfam" id="PF01983">
    <property type="entry name" value="CofC"/>
    <property type="match status" value="1"/>
</dbReference>
<dbReference type="PANTHER" id="PTHR40392:SF1">
    <property type="entry name" value="2-PHOSPHO-L-LACTATE GUANYLYLTRANSFERASE"/>
    <property type="match status" value="1"/>
</dbReference>
<dbReference type="EC" id="2.7.7.105" evidence="5"/>
<dbReference type="HAMAP" id="MF_02114">
    <property type="entry name" value="CofC"/>
    <property type="match status" value="1"/>
</dbReference>
<comment type="caution">
    <text evidence="6">The sequence shown here is derived from an EMBL/GenBank/DDBJ whole genome shotgun (WGS) entry which is preliminary data.</text>
</comment>
<dbReference type="GO" id="GO:0016779">
    <property type="term" value="F:nucleotidyltransferase activity"/>
    <property type="evidence" value="ECO:0007669"/>
    <property type="project" value="UniProtKB-KW"/>
</dbReference>
<comment type="function">
    <text evidence="5">Guanylyltransferase that catalyzes the activation of phosphoenolpyruvate (PEP) as enolpyruvoyl-2-diphospho-5'-guanosine, via the condensation of PEP with GTP. It is involved in the biosynthesis of coenzyme F420, a hydride carrier cofactor.</text>
</comment>
<reference evidence="6 7" key="1">
    <citation type="submission" date="2022-06" db="EMBL/GenBank/DDBJ databases">
        <title>Genomic Encyclopedia of Archaeal and Bacterial Type Strains, Phase II (KMG-II): from individual species to whole genera.</title>
        <authorList>
            <person name="Goeker M."/>
        </authorList>
    </citation>
    <scope>NUCLEOTIDE SEQUENCE [LARGE SCALE GENOMIC DNA]</scope>
    <source>
        <strain evidence="6 7">DSM 40477</strain>
    </source>
</reference>
<feature type="binding site" evidence="5">
    <location>
        <position position="164"/>
    </location>
    <ligand>
        <name>phosphoenolpyruvate</name>
        <dbReference type="ChEBI" id="CHEBI:58702"/>
    </ligand>
</feature>
<feature type="binding site" evidence="5">
    <location>
        <position position="145"/>
    </location>
    <ligand>
        <name>phosphoenolpyruvate</name>
        <dbReference type="ChEBI" id="CHEBI:58702"/>
    </ligand>
</feature>
<comment type="pathway">
    <text evidence="5">Cofactor biosynthesis; coenzyme F420 biosynthesis.</text>
</comment>
<evidence type="ECO:0000256" key="5">
    <source>
        <dbReference type="HAMAP-Rule" id="MF_02114"/>
    </source>
</evidence>
<keyword evidence="4 5" id="KW-0342">GTP-binding</keyword>
<dbReference type="NCBIfam" id="TIGR03552">
    <property type="entry name" value="F420_cofC"/>
    <property type="match status" value="1"/>
</dbReference>
<dbReference type="PANTHER" id="PTHR40392">
    <property type="entry name" value="2-PHOSPHO-L-LACTATE GUANYLYLTRANSFERASE"/>
    <property type="match status" value="1"/>
</dbReference>
<evidence type="ECO:0000256" key="1">
    <source>
        <dbReference type="ARBA" id="ARBA00022679"/>
    </source>
</evidence>
<evidence type="ECO:0000256" key="2">
    <source>
        <dbReference type="ARBA" id="ARBA00022695"/>
    </source>
</evidence>
<sequence length="213" mass="21959">MRAVVDMLVPIKRLGAAKSRLRGAVGAREDRGAHAALALALAMDTVAAARSAALVRRLAVVTADPLVAEMVRGEGVEVVRDLPDDGLNPALRHGAEVLRSSDPSATVAALQSDLPALRASELDAALAAAVEAGHAFCPDRQGTGTTLLVAGRGRRWDPRFGPGSALAHAESGAVALDGPWPSLRCDVDTEADLRLAARLGLGPHTRARLVAAS</sequence>
<dbReference type="InterPro" id="IPR002835">
    <property type="entry name" value="CofC"/>
</dbReference>
<evidence type="ECO:0000256" key="3">
    <source>
        <dbReference type="ARBA" id="ARBA00022741"/>
    </source>
</evidence>
<protein>
    <recommendedName>
        <fullName evidence="5">Phosphoenolpyruvate guanylyltransferase</fullName>
        <shortName evidence="5">PEP guanylyltransferase</shortName>
        <ecNumber evidence="5">2.7.7.105</ecNumber>
    </recommendedName>
</protein>
<dbReference type="RefSeq" id="WP_372502781.1">
    <property type="nucleotide sequence ID" value="NZ_JAMTCP010000033.1"/>
</dbReference>
<feature type="binding site" evidence="5">
    <location>
        <position position="161"/>
    </location>
    <ligand>
        <name>phosphoenolpyruvate</name>
        <dbReference type="ChEBI" id="CHEBI:58702"/>
    </ligand>
</feature>
<dbReference type="Proteomes" id="UP001205311">
    <property type="component" value="Unassembled WGS sequence"/>
</dbReference>
<keyword evidence="7" id="KW-1185">Reference proteome</keyword>
<comment type="similarity">
    <text evidence="5">Belongs to the CofC family.</text>
</comment>
<keyword evidence="3 5" id="KW-0547">Nucleotide-binding</keyword>
<dbReference type="InterPro" id="IPR029044">
    <property type="entry name" value="Nucleotide-diphossugar_trans"/>
</dbReference>
<organism evidence="6 7">
    <name type="scientific">Streptoalloteichus tenebrarius (strain ATCC 17920 / DSM 40477 / JCM 4838 / CBS 697.72 / NBRC 16177 / NCIMB 11028 / NRRL B-12390 / A12253. 1 / ISP 5477)</name>
    <name type="common">Streptomyces tenebrarius</name>
    <dbReference type="NCBI Taxonomy" id="1933"/>
    <lineage>
        <taxon>Bacteria</taxon>
        <taxon>Bacillati</taxon>
        <taxon>Actinomycetota</taxon>
        <taxon>Actinomycetes</taxon>
        <taxon>Pseudonocardiales</taxon>
        <taxon>Pseudonocardiaceae</taxon>
        <taxon>Streptoalloteichus</taxon>
    </lineage>
</organism>
<accession>A0ABT1HZN2</accession>